<name>A0AAF0T5U8_SOLVR</name>
<organism evidence="1 2">
    <name type="scientific">Solanum verrucosum</name>
    <dbReference type="NCBI Taxonomy" id="315347"/>
    <lineage>
        <taxon>Eukaryota</taxon>
        <taxon>Viridiplantae</taxon>
        <taxon>Streptophyta</taxon>
        <taxon>Embryophyta</taxon>
        <taxon>Tracheophyta</taxon>
        <taxon>Spermatophyta</taxon>
        <taxon>Magnoliopsida</taxon>
        <taxon>eudicotyledons</taxon>
        <taxon>Gunneridae</taxon>
        <taxon>Pentapetalae</taxon>
        <taxon>asterids</taxon>
        <taxon>lamiids</taxon>
        <taxon>Solanales</taxon>
        <taxon>Solanaceae</taxon>
        <taxon>Solanoideae</taxon>
        <taxon>Solaneae</taxon>
        <taxon>Solanum</taxon>
    </lineage>
</organism>
<protein>
    <submittedName>
        <fullName evidence="1">Uncharacterized protein</fullName>
    </submittedName>
</protein>
<dbReference type="Proteomes" id="UP001234989">
    <property type="component" value="Chromosome 1"/>
</dbReference>
<feature type="non-terminal residue" evidence="1">
    <location>
        <position position="1"/>
    </location>
</feature>
<accession>A0AAF0T5U8</accession>
<proteinExistence type="predicted"/>
<evidence type="ECO:0000313" key="2">
    <source>
        <dbReference type="Proteomes" id="UP001234989"/>
    </source>
</evidence>
<dbReference type="EMBL" id="CP133612">
    <property type="protein sequence ID" value="WMV08992.1"/>
    <property type="molecule type" value="Genomic_DNA"/>
</dbReference>
<evidence type="ECO:0000313" key="1">
    <source>
        <dbReference type="EMBL" id="WMV08992.1"/>
    </source>
</evidence>
<keyword evidence="2" id="KW-1185">Reference proteome</keyword>
<reference evidence="1" key="1">
    <citation type="submission" date="2023-08" db="EMBL/GenBank/DDBJ databases">
        <title>A de novo genome assembly of Solanum verrucosum Schlechtendal, a Mexican diploid species geographically isolated from the other diploid A-genome species in potato relatives.</title>
        <authorList>
            <person name="Hosaka K."/>
        </authorList>
    </citation>
    <scope>NUCLEOTIDE SEQUENCE</scope>
    <source>
        <tissue evidence="1">Young leaves</tissue>
    </source>
</reference>
<gene>
    <name evidence="1" type="ORF">MTR67_002377</name>
</gene>
<sequence length="42" mass="4937">FPYPNNPTSKGYNLLIRTRNCENSTTLERLFQDLSYDILNNT</sequence>
<dbReference type="AlphaFoldDB" id="A0AAF0T5U8"/>